<dbReference type="GO" id="GO:0008270">
    <property type="term" value="F:zinc ion binding"/>
    <property type="evidence" value="ECO:0007669"/>
    <property type="project" value="UniProtKB-UniRule"/>
</dbReference>
<comment type="subunit">
    <text evidence="2 8">Homodimer.</text>
</comment>
<comment type="similarity">
    <text evidence="1">Belongs to the cytidine and deoxycytidylate deaminase family. ADAT2 subfamily.</text>
</comment>
<dbReference type="GO" id="GO:0002100">
    <property type="term" value="P:tRNA wobble adenosine to inosine editing"/>
    <property type="evidence" value="ECO:0007669"/>
    <property type="project" value="UniProtKB-UniRule"/>
</dbReference>
<protein>
    <recommendedName>
        <fullName evidence="8">tRNA-specific adenosine deaminase</fullName>
        <ecNumber evidence="8">3.5.4.33</ecNumber>
    </recommendedName>
</protein>
<feature type="active site" description="Proton donor" evidence="8">
    <location>
        <position position="58"/>
    </location>
</feature>
<dbReference type="EMBL" id="AVCK01000012">
    <property type="protein sequence ID" value="KFN47134.1"/>
    <property type="molecule type" value="Genomic_DNA"/>
</dbReference>
<feature type="binding site" evidence="8">
    <location>
        <position position="86"/>
    </location>
    <ligand>
        <name>Zn(2+)</name>
        <dbReference type="ChEBI" id="CHEBI:29105"/>
        <note>catalytic</note>
    </ligand>
</feature>
<dbReference type="Proteomes" id="UP000029393">
    <property type="component" value="Unassembled WGS sequence"/>
</dbReference>
<evidence type="ECO:0000256" key="4">
    <source>
        <dbReference type="ARBA" id="ARBA00022723"/>
    </source>
</evidence>
<comment type="caution">
    <text evidence="10">The sequence shown here is derived from an EMBL/GenBank/DDBJ whole genome shotgun (WGS) entry which is preliminary data.</text>
</comment>
<feature type="domain" description="CMP/dCMP-type deaminase" evidence="9">
    <location>
        <begin position="3"/>
        <end position="130"/>
    </location>
</feature>
<dbReference type="InterPro" id="IPR002125">
    <property type="entry name" value="CMP_dCMP_dom"/>
</dbReference>
<dbReference type="GO" id="GO:0052717">
    <property type="term" value="F:tRNA-specific adenosine-34 deaminase activity"/>
    <property type="evidence" value="ECO:0007669"/>
    <property type="project" value="UniProtKB-UniRule"/>
</dbReference>
<evidence type="ECO:0000313" key="10">
    <source>
        <dbReference type="EMBL" id="KFN47134.1"/>
    </source>
</evidence>
<dbReference type="NCBIfam" id="NF008113">
    <property type="entry name" value="PRK10860.1"/>
    <property type="match status" value="1"/>
</dbReference>
<dbReference type="Gene3D" id="3.40.140.10">
    <property type="entry name" value="Cytidine Deaminase, domain 2"/>
    <property type="match status" value="1"/>
</dbReference>
<evidence type="ECO:0000256" key="2">
    <source>
        <dbReference type="ARBA" id="ARBA00011738"/>
    </source>
</evidence>
<dbReference type="PATRIC" id="fig|1384056.3.peg.1054"/>
<organism evidence="10 11">
    <name type="scientific">Arenimonas metalli CF5-1</name>
    <dbReference type="NCBI Taxonomy" id="1384056"/>
    <lineage>
        <taxon>Bacteria</taxon>
        <taxon>Pseudomonadati</taxon>
        <taxon>Pseudomonadota</taxon>
        <taxon>Gammaproteobacteria</taxon>
        <taxon>Lysobacterales</taxon>
        <taxon>Lysobacteraceae</taxon>
        <taxon>Arenimonas</taxon>
    </lineage>
</organism>
<proteinExistence type="inferred from homology"/>
<dbReference type="PANTHER" id="PTHR11079">
    <property type="entry name" value="CYTOSINE DEAMINASE FAMILY MEMBER"/>
    <property type="match status" value="1"/>
</dbReference>
<dbReference type="STRING" id="1384056.N787_02185"/>
<keyword evidence="11" id="KW-1185">Reference proteome</keyword>
<dbReference type="FunFam" id="3.40.140.10:FF:000050">
    <property type="entry name" value="tRNA-specific adenosine deaminase"/>
    <property type="match status" value="1"/>
</dbReference>
<comment type="catalytic activity">
    <reaction evidence="7 8">
        <text>adenosine(34) in tRNA + H2O + H(+) = inosine(34) in tRNA + NH4(+)</text>
        <dbReference type="Rhea" id="RHEA:43168"/>
        <dbReference type="Rhea" id="RHEA-COMP:10373"/>
        <dbReference type="Rhea" id="RHEA-COMP:10374"/>
        <dbReference type="ChEBI" id="CHEBI:15377"/>
        <dbReference type="ChEBI" id="CHEBI:15378"/>
        <dbReference type="ChEBI" id="CHEBI:28938"/>
        <dbReference type="ChEBI" id="CHEBI:74411"/>
        <dbReference type="ChEBI" id="CHEBI:82852"/>
        <dbReference type="EC" id="3.5.4.33"/>
    </reaction>
</comment>
<dbReference type="InterPro" id="IPR016192">
    <property type="entry name" value="APOBEC/CMP_deaminase_Zn-bd"/>
</dbReference>
<accession>A0A091B8G4</accession>
<keyword evidence="6 8" id="KW-0862">Zinc</keyword>
<comment type="cofactor">
    <cofactor evidence="8">
        <name>Zn(2+)</name>
        <dbReference type="ChEBI" id="CHEBI:29105"/>
    </cofactor>
    <text evidence="8">Binds 1 zinc ion per subunit.</text>
</comment>
<feature type="binding site" evidence="8">
    <location>
        <position position="89"/>
    </location>
    <ligand>
        <name>Zn(2+)</name>
        <dbReference type="ChEBI" id="CHEBI:29105"/>
        <note>catalytic</note>
    </ligand>
</feature>
<evidence type="ECO:0000313" key="11">
    <source>
        <dbReference type="Proteomes" id="UP000029393"/>
    </source>
</evidence>
<dbReference type="PROSITE" id="PS00903">
    <property type="entry name" value="CYT_DCMP_DEAMINASES_1"/>
    <property type="match status" value="1"/>
</dbReference>
<dbReference type="InterPro" id="IPR028883">
    <property type="entry name" value="tRNA_aden_deaminase"/>
</dbReference>
<dbReference type="HAMAP" id="MF_00972">
    <property type="entry name" value="tRNA_aden_deaminase"/>
    <property type="match status" value="1"/>
</dbReference>
<dbReference type="InterPro" id="IPR016193">
    <property type="entry name" value="Cytidine_deaminase-like"/>
</dbReference>
<reference evidence="10 11" key="1">
    <citation type="submission" date="2013-09" db="EMBL/GenBank/DDBJ databases">
        <title>Genome sequencing of Arenimonas metalli.</title>
        <authorList>
            <person name="Chen F."/>
            <person name="Wang G."/>
        </authorList>
    </citation>
    <scope>NUCLEOTIDE SEQUENCE [LARGE SCALE GENOMIC DNA]</scope>
    <source>
        <strain evidence="10 11">CF5-1</strain>
    </source>
</reference>
<comment type="function">
    <text evidence="8">Catalyzes the deamination of adenosine to inosine at the wobble position 34 of tRNA(Arg2).</text>
</comment>
<evidence type="ECO:0000259" key="9">
    <source>
        <dbReference type="PROSITE" id="PS51747"/>
    </source>
</evidence>
<evidence type="ECO:0000256" key="1">
    <source>
        <dbReference type="ARBA" id="ARBA00010669"/>
    </source>
</evidence>
<dbReference type="RefSeq" id="WP_052575156.1">
    <property type="nucleotide sequence ID" value="NZ_AVCK01000012.1"/>
</dbReference>
<evidence type="ECO:0000256" key="7">
    <source>
        <dbReference type="ARBA" id="ARBA00048045"/>
    </source>
</evidence>
<keyword evidence="3 8" id="KW-0819">tRNA processing</keyword>
<evidence type="ECO:0000256" key="5">
    <source>
        <dbReference type="ARBA" id="ARBA00022801"/>
    </source>
</evidence>
<dbReference type="EC" id="3.5.4.33" evidence="8"/>
<keyword evidence="4 8" id="KW-0479">Metal-binding</keyword>
<sequence length="161" mass="17290">MAHTDEEWMQQALALADRAEREHDEVPVAAIVVGPDGALLAEGFNRNIGECDPSAHAEIVAMREAGRKLGNHRLLGCTLYVTLEPCAMCAMAMVHARVARVVFGARDPKTGAAGSVFDLLEDPRHNHRVAVQGGVLGEEAGARLTAYFRRKRGKPQPGNAG</sequence>
<feature type="binding site" evidence="8">
    <location>
        <position position="56"/>
    </location>
    <ligand>
        <name>Zn(2+)</name>
        <dbReference type="ChEBI" id="CHEBI:29105"/>
        <note>catalytic</note>
    </ligand>
</feature>
<name>A0A091B8G4_9GAMM</name>
<keyword evidence="5 8" id="KW-0378">Hydrolase</keyword>
<evidence type="ECO:0000256" key="8">
    <source>
        <dbReference type="HAMAP-Rule" id="MF_00972"/>
    </source>
</evidence>
<evidence type="ECO:0000256" key="6">
    <source>
        <dbReference type="ARBA" id="ARBA00022833"/>
    </source>
</evidence>
<dbReference type="CDD" id="cd01285">
    <property type="entry name" value="nucleoside_deaminase"/>
    <property type="match status" value="1"/>
</dbReference>
<dbReference type="Pfam" id="PF00383">
    <property type="entry name" value="dCMP_cyt_deam_1"/>
    <property type="match status" value="1"/>
</dbReference>
<dbReference type="eggNOG" id="COG0590">
    <property type="taxonomic scope" value="Bacteria"/>
</dbReference>
<dbReference type="AlphaFoldDB" id="A0A091B8G4"/>
<evidence type="ECO:0000256" key="3">
    <source>
        <dbReference type="ARBA" id="ARBA00022694"/>
    </source>
</evidence>
<dbReference type="PANTHER" id="PTHR11079:SF202">
    <property type="entry name" value="TRNA-SPECIFIC ADENOSINE DEAMINASE"/>
    <property type="match status" value="1"/>
</dbReference>
<dbReference type="SUPFAM" id="SSF53927">
    <property type="entry name" value="Cytidine deaminase-like"/>
    <property type="match status" value="1"/>
</dbReference>
<dbReference type="OrthoDB" id="9802676at2"/>
<dbReference type="PROSITE" id="PS51747">
    <property type="entry name" value="CYT_DCMP_DEAMINASES_2"/>
    <property type="match status" value="1"/>
</dbReference>
<gene>
    <name evidence="8" type="primary">tadA</name>
    <name evidence="10" type="ORF">N787_02185</name>
</gene>